<accession>A0ACB7ZSG1</accession>
<protein>
    <submittedName>
        <fullName evidence="1">Uncharacterized protein</fullName>
    </submittedName>
</protein>
<sequence>FSMHNLQGIVEENAPIMWHIISAYTNTSYGGTGQVCVVRQRRPQNLGAIDSLMALTTVRSARCTLYPLCRGVYLFATKAQKSLFRVESRIGRSVAYQTVYTALATMAEARNNELHVATRPESGRHFLIVGDNIQAFAKQRDHRIGRESRMIKGFAGTAVEMEDIDPDAMNAEELVQRQHLLQRKNLTAKGILDDIDAPHLNNVAALHFLRCLINFVPALSQHQDALDEAFKGVEKNPIKSTRRTKIFPLATNSADEMTVQGMKEATDDFLNKQMNINENTLANRVIIFSGDGKTFDQLGKLKKYLIMHSGNYESLRCLIPMLELWHTKWTKLSWLFRSHWGGDFPDDPSTLCHLANEADCPPPKDLRKVDFYSGSHIVNLALDANLLNCWEYMIHP</sequence>
<name>A0ACB7ZSG1_9AGAM</name>
<feature type="non-terminal residue" evidence="1">
    <location>
        <position position="1"/>
    </location>
</feature>
<evidence type="ECO:0000313" key="2">
    <source>
        <dbReference type="Proteomes" id="UP000790377"/>
    </source>
</evidence>
<dbReference type="EMBL" id="MU268612">
    <property type="protein sequence ID" value="KAH7904089.1"/>
    <property type="molecule type" value="Genomic_DNA"/>
</dbReference>
<proteinExistence type="predicted"/>
<keyword evidence="2" id="KW-1185">Reference proteome</keyword>
<organism evidence="1 2">
    <name type="scientific">Hygrophoropsis aurantiaca</name>
    <dbReference type="NCBI Taxonomy" id="72124"/>
    <lineage>
        <taxon>Eukaryota</taxon>
        <taxon>Fungi</taxon>
        <taxon>Dikarya</taxon>
        <taxon>Basidiomycota</taxon>
        <taxon>Agaricomycotina</taxon>
        <taxon>Agaricomycetes</taxon>
        <taxon>Agaricomycetidae</taxon>
        <taxon>Boletales</taxon>
        <taxon>Coniophorineae</taxon>
        <taxon>Hygrophoropsidaceae</taxon>
        <taxon>Hygrophoropsis</taxon>
    </lineage>
</organism>
<comment type="caution">
    <text evidence="1">The sequence shown here is derived from an EMBL/GenBank/DDBJ whole genome shotgun (WGS) entry which is preliminary data.</text>
</comment>
<evidence type="ECO:0000313" key="1">
    <source>
        <dbReference type="EMBL" id="KAH7904089.1"/>
    </source>
</evidence>
<gene>
    <name evidence="1" type="ORF">BJ138DRAFT_1019611</name>
</gene>
<dbReference type="Proteomes" id="UP000790377">
    <property type="component" value="Unassembled WGS sequence"/>
</dbReference>
<reference evidence="1" key="1">
    <citation type="journal article" date="2021" name="New Phytol.">
        <title>Evolutionary innovations through gain and loss of genes in the ectomycorrhizal Boletales.</title>
        <authorList>
            <person name="Wu G."/>
            <person name="Miyauchi S."/>
            <person name="Morin E."/>
            <person name="Kuo A."/>
            <person name="Drula E."/>
            <person name="Varga T."/>
            <person name="Kohler A."/>
            <person name="Feng B."/>
            <person name="Cao Y."/>
            <person name="Lipzen A."/>
            <person name="Daum C."/>
            <person name="Hundley H."/>
            <person name="Pangilinan J."/>
            <person name="Johnson J."/>
            <person name="Barry K."/>
            <person name="LaButti K."/>
            <person name="Ng V."/>
            <person name="Ahrendt S."/>
            <person name="Min B."/>
            <person name="Choi I.G."/>
            <person name="Park H."/>
            <person name="Plett J.M."/>
            <person name="Magnuson J."/>
            <person name="Spatafora J.W."/>
            <person name="Nagy L.G."/>
            <person name="Henrissat B."/>
            <person name="Grigoriev I.V."/>
            <person name="Yang Z.L."/>
            <person name="Xu J."/>
            <person name="Martin F.M."/>
        </authorList>
    </citation>
    <scope>NUCLEOTIDE SEQUENCE</scope>
    <source>
        <strain evidence="1">ATCC 28755</strain>
    </source>
</reference>